<feature type="region of interest" description="Disordered" evidence="1">
    <location>
        <begin position="1"/>
        <end position="39"/>
    </location>
</feature>
<dbReference type="RefSeq" id="WP_213036383.1">
    <property type="nucleotide sequence ID" value="NZ_CAJNBL010000031.1"/>
</dbReference>
<sequence>MAARNWTPEQRARQAEHIKKWQPWNKSTGARTEEGKAVSSRNAYKGGLRLHIRAMVKNMNAVLREQREGLGRV</sequence>
<evidence type="ECO:0000313" key="3">
    <source>
        <dbReference type="Proteomes" id="UP000675882"/>
    </source>
</evidence>
<keyword evidence="3" id="KW-1185">Reference proteome</keyword>
<evidence type="ECO:0000313" key="2">
    <source>
        <dbReference type="EMBL" id="CAE6727630.1"/>
    </source>
</evidence>
<gene>
    <name evidence="2" type="ORF">NTGZN8_370004</name>
</gene>
<comment type="caution">
    <text evidence="2">The sequence shown here is derived from an EMBL/GenBank/DDBJ whole genome shotgun (WGS) entry which is preliminary data.</text>
</comment>
<name>A0A916BDI8_9PROT</name>
<evidence type="ECO:0000256" key="1">
    <source>
        <dbReference type="SAM" id="MobiDB-lite"/>
    </source>
</evidence>
<dbReference type="AlphaFoldDB" id="A0A916BDI8"/>
<proteinExistence type="predicted"/>
<accession>A0A916BDI8</accession>
<dbReference type="Proteomes" id="UP000675882">
    <property type="component" value="Unassembled WGS sequence"/>
</dbReference>
<reference evidence="2" key="1">
    <citation type="submission" date="2021-02" db="EMBL/GenBank/DDBJ databases">
        <authorList>
            <person name="Han P."/>
        </authorList>
    </citation>
    <scope>NUCLEOTIDE SEQUENCE</scope>
    <source>
        <strain evidence="2">Candidatus Nitrotoga sp. ZN8</strain>
    </source>
</reference>
<protein>
    <submittedName>
        <fullName evidence="2">Uncharacterized protein</fullName>
    </submittedName>
</protein>
<feature type="compositionally biased region" description="Basic and acidic residues" evidence="1">
    <location>
        <begin position="10"/>
        <end position="19"/>
    </location>
</feature>
<dbReference type="EMBL" id="CAJNBL010000031">
    <property type="protein sequence ID" value="CAE6727630.1"/>
    <property type="molecule type" value="Genomic_DNA"/>
</dbReference>
<organism evidence="2 3">
    <name type="scientific">Candidatus Nitrotoga fabula</name>
    <dbReference type="NCBI Taxonomy" id="2182327"/>
    <lineage>
        <taxon>Bacteria</taxon>
        <taxon>Pseudomonadati</taxon>
        <taxon>Pseudomonadota</taxon>
        <taxon>Betaproteobacteria</taxon>
        <taxon>Nitrosomonadales</taxon>
        <taxon>Gallionellaceae</taxon>
        <taxon>Candidatus Nitrotoga</taxon>
    </lineage>
</organism>